<accession>A0ABP8C7U2</accession>
<reference evidence="3" key="1">
    <citation type="journal article" date="2019" name="Int. J. Syst. Evol. Microbiol.">
        <title>The Global Catalogue of Microorganisms (GCM) 10K type strain sequencing project: providing services to taxonomists for standard genome sequencing and annotation.</title>
        <authorList>
            <consortium name="The Broad Institute Genomics Platform"/>
            <consortium name="The Broad Institute Genome Sequencing Center for Infectious Disease"/>
            <person name="Wu L."/>
            <person name="Ma J."/>
        </authorList>
    </citation>
    <scope>NUCLEOTIDE SEQUENCE [LARGE SCALE GENOMIC DNA]</scope>
    <source>
        <strain evidence="3">JCM 17440</strain>
    </source>
</reference>
<dbReference type="Proteomes" id="UP001501710">
    <property type="component" value="Unassembled WGS sequence"/>
</dbReference>
<dbReference type="RefSeq" id="WP_344899181.1">
    <property type="nucleotide sequence ID" value="NZ_BAABAS010000012.1"/>
</dbReference>
<evidence type="ECO:0000313" key="2">
    <source>
        <dbReference type="EMBL" id="GAA4235246.1"/>
    </source>
</evidence>
<protein>
    <recommendedName>
        <fullName evidence="1">Luciferase domain-containing protein</fullName>
    </recommendedName>
</protein>
<name>A0ABP8C7U2_9ACTN</name>
<proteinExistence type="predicted"/>
<comment type="caution">
    <text evidence="2">The sequence shown here is derived from an EMBL/GenBank/DDBJ whole genome shotgun (WGS) entry which is preliminary data.</text>
</comment>
<organism evidence="2 3">
    <name type="scientific">Actinomadura meridiana</name>
    <dbReference type="NCBI Taxonomy" id="559626"/>
    <lineage>
        <taxon>Bacteria</taxon>
        <taxon>Bacillati</taxon>
        <taxon>Actinomycetota</taxon>
        <taxon>Actinomycetes</taxon>
        <taxon>Streptosporangiales</taxon>
        <taxon>Thermomonosporaceae</taxon>
        <taxon>Actinomadura</taxon>
    </lineage>
</organism>
<dbReference type="InterPro" id="IPR040841">
    <property type="entry name" value="Luciferase_dom"/>
</dbReference>
<dbReference type="EMBL" id="BAABAS010000012">
    <property type="protein sequence ID" value="GAA4235246.1"/>
    <property type="molecule type" value="Genomic_DNA"/>
</dbReference>
<dbReference type="NCBIfam" id="NF046112">
    <property type="entry name" value="MSMEG_6209_Nter"/>
    <property type="match status" value="1"/>
</dbReference>
<feature type="domain" description="Luciferase" evidence="1">
    <location>
        <begin position="42"/>
        <end position="105"/>
    </location>
</feature>
<evidence type="ECO:0000313" key="3">
    <source>
        <dbReference type="Proteomes" id="UP001501710"/>
    </source>
</evidence>
<evidence type="ECO:0000259" key="1">
    <source>
        <dbReference type="Pfam" id="PF17648"/>
    </source>
</evidence>
<keyword evidence="3" id="KW-1185">Reference proteome</keyword>
<dbReference type="Gene3D" id="1.10.8.1060">
    <property type="entry name" value="Corynebacterium glutamicum thioredoxin-dependent arsenate reductase, N-terminal domain"/>
    <property type="match status" value="1"/>
</dbReference>
<gene>
    <name evidence="2" type="ORF">GCM10022254_42100</name>
</gene>
<dbReference type="Pfam" id="PF17648">
    <property type="entry name" value="Luciferase"/>
    <property type="match status" value="1"/>
</dbReference>
<sequence length="216" mass="23757">MGGTGGLRICLADCVVEQLSGWPSLRMCRAACGRGPAFACGGDQIVHLHGRDQVELYLTWPLVQRMRATFEDWASVLTTPGSGWVRVWLGGDDDVALLVSLVSVAIKAQLAALDSTQPQVGPCSLGYSRLPEHFLAQPPPGRGGLPMTPSGNPLEHEEHIMREVVDRLIRSLAGRRPPEQVTQAVKLIYRRFDDQPVRDFVPVLVERFAREKLIAD</sequence>